<feature type="domain" description="RNA polymerase sigma factor 70 region 4 type 2" evidence="6">
    <location>
        <begin position="98"/>
        <end position="150"/>
    </location>
</feature>
<evidence type="ECO:0000313" key="8">
    <source>
        <dbReference type="Proteomes" id="UP000196258"/>
    </source>
</evidence>
<dbReference type="InterPro" id="IPR014284">
    <property type="entry name" value="RNA_pol_sigma-70_dom"/>
</dbReference>
<keyword evidence="3" id="KW-0731">Sigma factor</keyword>
<dbReference type="InterPro" id="IPR007627">
    <property type="entry name" value="RNA_pol_sigma70_r2"/>
</dbReference>
<keyword evidence="2" id="KW-0805">Transcription regulation</keyword>
<dbReference type="GeneID" id="94017158"/>
<accession>A0A1Y4QG69</accession>
<feature type="domain" description="RNA polymerase sigma-70 region 2" evidence="5">
    <location>
        <begin position="11"/>
        <end position="74"/>
    </location>
</feature>
<dbReference type="AlphaFoldDB" id="A0A1Y4QG69"/>
<dbReference type="Gene3D" id="1.10.10.10">
    <property type="entry name" value="Winged helix-like DNA-binding domain superfamily/Winged helix DNA-binding domain"/>
    <property type="match status" value="1"/>
</dbReference>
<dbReference type="InterPro" id="IPR013325">
    <property type="entry name" value="RNA_pol_sigma_r2"/>
</dbReference>
<name>A0A1Y4QG69_9FIRM</name>
<dbReference type="EMBL" id="NFLB01000013">
    <property type="protein sequence ID" value="OUQ04246.1"/>
    <property type="molecule type" value="Genomic_DNA"/>
</dbReference>
<gene>
    <name evidence="7" type="ORF">B5E91_11135</name>
</gene>
<evidence type="ECO:0000259" key="6">
    <source>
        <dbReference type="Pfam" id="PF08281"/>
    </source>
</evidence>
<dbReference type="SUPFAM" id="SSF88946">
    <property type="entry name" value="Sigma2 domain of RNA polymerase sigma factors"/>
    <property type="match status" value="1"/>
</dbReference>
<dbReference type="PANTHER" id="PTHR43133">
    <property type="entry name" value="RNA POLYMERASE ECF-TYPE SIGMA FACTO"/>
    <property type="match status" value="1"/>
</dbReference>
<dbReference type="NCBIfam" id="TIGR02937">
    <property type="entry name" value="sigma70-ECF"/>
    <property type="match status" value="1"/>
</dbReference>
<reference evidence="8" key="1">
    <citation type="submission" date="2017-04" db="EMBL/GenBank/DDBJ databases">
        <title>Function of individual gut microbiota members based on whole genome sequencing of pure cultures obtained from chicken caecum.</title>
        <authorList>
            <person name="Medvecky M."/>
            <person name="Cejkova D."/>
            <person name="Polansky O."/>
            <person name="Karasova D."/>
            <person name="Kubasova T."/>
            <person name="Cizek A."/>
            <person name="Rychlik I."/>
        </authorList>
    </citation>
    <scope>NUCLEOTIDE SEQUENCE [LARGE SCALE GENOMIC DNA]</scope>
    <source>
        <strain evidence="8">An149</strain>
    </source>
</reference>
<evidence type="ECO:0000313" key="7">
    <source>
        <dbReference type="EMBL" id="OUQ04246.1"/>
    </source>
</evidence>
<dbReference type="Pfam" id="PF08281">
    <property type="entry name" value="Sigma70_r4_2"/>
    <property type="match status" value="1"/>
</dbReference>
<dbReference type="Gene3D" id="1.10.1740.10">
    <property type="match status" value="1"/>
</dbReference>
<dbReference type="InterPro" id="IPR039425">
    <property type="entry name" value="RNA_pol_sigma-70-like"/>
</dbReference>
<evidence type="ECO:0000256" key="4">
    <source>
        <dbReference type="ARBA" id="ARBA00023163"/>
    </source>
</evidence>
<dbReference type="CDD" id="cd06171">
    <property type="entry name" value="Sigma70_r4"/>
    <property type="match status" value="1"/>
</dbReference>
<dbReference type="GO" id="GO:0016987">
    <property type="term" value="F:sigma factor activity"/>
    <property type="evidence" value="ECO:0007669"/>
    <property type="project" value="UniProtKB-KW"/>
</dbReference>
<dbReference type="Pfam" id="PF04542">
    <property type="entry name" value="Sigma70_r2"/>
    <property type="match status" value="1"/>
</dbReference>
<dbReference type="InterPro" id="IPR013249">
    <property type="entry name" value="RNA_pol_sigma70_r4_t2"/>
</dbReference>
<proteinExistence type="inferred from homology"/>
<keyword evidence="4" id="KW-0804">Transcription</keyword>
<protein>
    <submittedName>
        <fullName evidence="7">RNA polymerase subunit sigma-24</fullName>
    </submittedName>
</protein>
<dbReference type="RefSeq" id="WP_004610551.1">
    <property type="nucleotide sequence ID" value="NZ_CABKNM010000002.1"/>
</dbReference>
<dbReference type="InterPro" id="IPR036388">
    <property type="entry name" value="WH-like_DNA-bd_sf"/>
</dbReference>
<dbReference type="GO" id="GO:0003677">
    <property type="term" value="F:DNA binding"/>
    <property type="evidence" value="ECO:0007669"/>
    <property type="project" value="InterPro"/>
</dbReference>
<organism evidence="7 8">
    <name type="scientific">Thomasclavelia spiroformis</name>
    <dbReference type="NCBI Taxonomy" id="29348"/>
    <lineage>
        <taxon>Bacteria</taxon>
        <taxon>Bacillati</taxon>
        <taxon>Bacillota</taxon>
        <taxon>Erysipelotrichia</taxon>
        <taxon>Erysipelotrichales</taxon>
        <taxon>Coprobacillaceae</taxon>
        <taxon>Thomasclavelia</taxon>
    </lineage>
</organism>
<evidence type="ECO:0000256" key="3">
    <source>
        <dbReference type="ARBA" id="ARBA00023082"/>
    </source>
</evidence>
<evidence type="ECO:0000256" key="1">
    <source>
        <dbReference type="ARBA" id="ARBA00010641"/>
    </source>
</evidence>
<dbReference type="Proteomes" id="UP000196258">
    <property type="component" value="Unassembled WGS sequence"/>
</dbReference>
<evidence type="ECO:0000259" key="5">
    <source>
        <dbReference type="Pfam" id="PF04542"/>
    </source>
</evidence>
<comment type="similarity">
    <text evidence="1">Belongs to the sigma-70 factor family. ECF subfamily.</text>
</comment>
<sequence>MRSEQELNRVIDQYGDTVRRICLLYLKNEADSEDIFQTVFLKYITSKIKFNSTEHEKAWIIRVTINSCKDLLRSFFRKKTIPLDDLLEKPQFLSNDHREVIEAVLSLSQKYRDVIYLHYYEGYTASEISQILGKNVNTIYTLLTRSKKMLRDQLGGEYNE</sequence>
<dbReference type="PANTHER" id="PTHR43133:SF60">
    <property type="entry name" value="RNA POLYMERASE SIGMA FACTOR SIGV"/>
    <property type="match status" value="1"/>
</dbReference>
<comment type="caution">
    <text evidence="7">The sequence shown here is derived from an EMBL/GenBank/DDBJ whole genome shotgun (WGS) entry which is preliminary data.</text>
</comment>
<dbReference type="InterPro" id="IPR013324">
    <property type="entry name" value="RNA_pol_sigma_r3/r4-like"/>
</dbReference>
<dbReference type="GO" id="GO:0006352">
    <property type="term" value="P:DNA-templated transcription initiation"/>
    <property type="evidence" value="ECO:0007669"/>
    <property type="project" value="InterPro"/>
</dbReference>
<dbReference type="SUPFAM" id="SSF88659">
    <property type="entry name" value="Sigma3 and sigma4 domains of RNA polymerase sigma factors"/>
    <property type="match status" value="1"/>
</dbReference>
<evidence type="ECO:0000256" key="2">
    <source>
        <dbReference type="ARBA" id="ARBA00023015"/>
    </source>
</evidence>